<dbReference type="InterPro" id="IPR012967">
    <property type="entry name" value="COMT_dimerisation"/>
</dbReference>
<dbReference type="InterPro" id="IPR036390">
    <property type="entry name" value="WH_DNA-bd_sf"/>
</dbReference>
<dbReference type="FunFam" id="3.40.50.150:FF:000057">
    <property type="entry name" value="O-methyltransferase ZRP4"/>
    <property type="match status" value="1"/>
</dbReference>
<dbReference type="FunFam" id="1.10.10.10:FF:000213">
    <property type="entry name" value="Coniferyl alcohol 9-O-methyltransferase"/>
    <property type="match status" value="1"/>
</dbReference>
<dbReference type="AlphaFoldDB" id="A0A444YBI1"/>
<dbReference type="Gene3D" id="1.10.10.10">
    <property type="entry name" value="Winged helix-like DNA-binding domain superfamily/Winged helix DNA-binding domain"/>
    <property type="match status" value="1"/>
</dbReference>
<sequence length="363" mass="41179">MEFQSREQGDNGKLLKAQSHIWNHTFNFINSMSLKCVVELGIPDAIHKYGKPMPLSQLISSLQIHPSKTSFVHRLMRILVHSNFFTTKNVTSNDLEVEVGYVLTDSSMLLLKDNPLSLIPHLFMALDPNIIKPWHQMSTWFKNDDPTSFETEYGITFWDYARQAPKFNELFNDAMASDARLVSKFLLDDKCKGVFEGLESLVDVGGGTGTVAKAIAKAFPQLECIVLDLPHVVADLEGNENLKYVGGNMFEAIPPSNAILLKWILHDWNDEECSKILRNCKEALHMSKGEGRKIIVIDIVMGDEKSDHESIETQLFFDMLMMVFLTGKQRNKEEWANLIFSAGFSDYKIISILGIRSLIEIYP</sequence>
<keyword evidence="2" id="KW-0808">Transferase</keyword>
<comment type="caution">
    <text evidence="9">The sequence shown here is derived from an EMBL/GenBank/DDBJ whole genome shotgun (WGS) entry which is preliminary data.</text>
</comment>
<feature type="active site" description="Proton acceptor" evidence="6">
    <location>
        <position position="266"/>
    </location>
</feature>
<dbReference type="InterPro" id="IPR036388">
    <property type="entry name" value="WH-like_DNA-bd_sf"/>
</dbReference>
<dbReference type="PROSITE" id="PS51683">
    <property type="entry name" value="SAM_OMT_II"/>
    <property type="match status" value="1"/>
</dbReference>
<evidence type="ECO:0000256" key="3">
    <source>
        <dbReference type="ARBA" id="ARBA00022691"/>
    </source>
</evidence>
<dbReference type="PIRSF" id="PIRSF005739">
    <property type="entry name" value="O-mtase"/>
    <property type="match status" value="1"/>
</dbReference>
<evidence type="ECO:0000259" key="7">
    <source>
        <dbReference type="Pfam" id="PF00891"/>
    </source>
</evidence>
<reference evidence="9 10" key="1">
    <citation type="submission" date="2019-01" db="EMBL/GenBank/DDBJ databases">
        <title>Sequencing of cultivated peanut Arachis hypogaea provides insights into genome evolution and oil improvement.</title>
        <authorList>
            <person name="Chen X."/>
        </authorList>
    </citation>
    <scope>NUCLEOTIDE SEQUENCE [LARGE SCALE GENOMIC DNA]</scope>
    <source>
        <strain evidence="10">cv. Fuhuasheng</strain>
        <tissue evidence="9">Leaves</tissue>
    </source>
</reference>
<dbReference type="Gene3D" id="3.40.50.150">
    <property type="entry name" value="Vaccinia Virus protein VP39"/>
    <property type="match status" value="1"/>
</dbReference>
<evidence type="ECO:0000256" key="5">
    <source>
        <dbReference type="ARBA" id="ARBA00066355"/>
    </source>
</evidence>
<dbReference type="GO" id="GO:0032259">
    <property type="term" value="P:methylation"/>
    <property type="evidence" value="ECO:0007669"/>
    <property type="project" value="UniProtKB-KW"/>
</dbReference>
<organism evidence="9 10">
    <name type="scientific">Arachis hypogaea</name>
    <name type="common">Peanut</name>
    <dbReference type="NCBI Taxonomy" id="3818"/>
    <lineage>
        <taxon>Eukaryota</taxon>
        <taxon>Viridiplantae</taxon>
        <taxon>Streptophyta</taxon>
        <taxon>Embryophyta</taxon>
        <taxon>Tracheophyta</taxon>
        <taxon>Spermatophyta</taxon>
        <taxon>Magnoliopsida</taxon>
        <taxon>eudicotyledons</taxon>
        <taxon>Gunneridae</taxon>
        <taxon>Pentapetalae</taxon>
        <taxon>rosids</taxon>
        <taxon>fabids</taxon>
        <taxon>Fabales</taxon>
        <taxon>Fabaceae</taxon>
        <taxon>Papilionoideae</taxon>
        <taxon>50 kb inversion clade</taxon>
        <taxon>dalbergioids sensu lato</taxon>
        <taxon>Dalbergieae</taxon>
        <taxon>Pterocarpus clade</taxon>
        <taxon>Arachis</taxon>
    </lineage>
</organism>
<dbReference type="OrthoDB" id="2410195at2759"/>
<dbReference type="InterPro" id="IPR016461">
    <property type="entry name" value="COMT-like"/>
</dbReference>
<dbReference type="SUPFAM" id="SSF53335">
    <property type="entry name" value="S-adenosyl-L-methionine-dependent methyltransferases"/>
    <property type="match status" value="1"/>
</dbReference>
<gene>
    <name evidence="9" type="ORF">Ahy_B07g087199</name>
</gene>
<dbReference type="GO" id="GO:0046983">
    <property type="term" value="F:protein dimerization activity"/>
    <property type="evidence" value="ECO:0007669"/>
    <property type="project" value="InterPro"/>
</dbReference>
<evidence type="ECO:0000259" key="8">
    <source>
        <dbReference type="Pfam" id="PF08100"/>
    </source>
</evidence>
<evidence type="ECO:0000256" key="1">
    <source>
        <dbReference type="ARBA" id="ARBA00022603"/>
    </source>
</evidence>
<dbReference type="Proteomes" id="UP000289738">
    <property type="component" value="Chromosome B07"/>
</dbReference>
<keyword evidence="1" id="KW-0489">Methyltransferase</keyword>
<evidence type="ECO:0000256" key="2">
    <source>
        <dbReference type="ARBA" id="ARBA00022679"/>
    </source>
</evidence>
<dbReference type="PANTHER" id="PTHR11746">
    <property type="entry name" value="O-METHYLTRANSFERASE"/>
    <property type="match status" value="1"/>
</dbReference>
<evidence type="ECO:0000313" key="9">
    <source>
        <dbReference type="EMBL" id="RYQ99289.1"/>
    </source>
</evidence>
<protein>
    <recommendedName>
        <fullName evidence="5">isoflavone 7-O-methyltransferase</fullName>
        <ecNumber evidence="5">2.1.1.150</ecNumber>
    </recommendedName>
</protein>
<accession>A0A444YBI1</accession>
<dbReference type="Pfam" id="PF00891">
    <property type="entry name" value="Methyltransf_2"/>
    <property type="match status" value="1"/>
</dbReference>
<proteinExistence type="predicted"/>
<keyword evidence="10" id="KW-1185">Reference proteome</keyword>
<feature type="domain" description="O-methyltransferase dimerisation" evidence="8">
    <location>
        <begin position="22"/>
        <end position="113"/>
    </location>
</feature>
<dbReference type="GO" id="GO:0009717">
    <property type="term" value="P:isoflavonoid biosynthetic process"/>
    <property type="evidence" value="ECO:0007669"/>
    <property type="project" value="UniProtKB-ARBA"/>
</dbReference>
<dbReference type="SUPFAM" id="SSF46785">
    <property type="entry name" value="Winged helix' DNA-binding domain"/>
    <property type="match status" value="1"/>
</dbReference>
<evidence type="ECO:0000256" key="4">
    <source>
        <dbReference type="ARBA" id="ARBA00050968"/>
    </source>
</evidence>
<dbReference type="EMBL" id="SDMP01000017">
    <property type="protein sequence ID" value="RYQ99289.1"/>
    <property type="molecule type" value="Genomic_DNA"/>
</dbReference>
<dbReference type="GO" id="GO:0033800">
    <property type="term" value="F:isoflavone 7-O-methyltransferase activity"/>
    <property type="evidence" value="ECO:0007669"/>
    <property type="project" value="UniProtKB-EC"/>
</dbReference>
<evidence type="ECO:0000256" key="6">
    <source>
        <dbReference type="PIRSR" id="PIRSR005739-1"/>
    </source>
</evidence>
<keyword evidence="3" id="KW-0949">S-adenosyl-L-methionine</keyword>
<dbReference type="InterPro" id="IPR001077">
    <property type="entry name" value="COMT_C"/>
</dbReference>
<dbReference type="Pfam" id="PF08100">
    <property type="entry name" value="Dimerisation"/>
    <property type="match status" value="1"/>
</dbReference>
<dbReference type="STRING" id="3818.A0A444YBI1"/>
<feature type="domain" description="O-methyltransferase C-terminal" evidence="7">
    <location>
        <begin position="134"/>
        <end position="345"/>
    </location>
</feature>
<comment type="catalytic activity">
    <reaction evidence="4">
        <text>a 7-hydroxyisoflavone + S-adenosyl-L-methionine = a 7-methoxyisoflavone + S-adenosyl-L-homocysteine + H(+)</text>
        <dbReference type="Rhea" id="RHEA:17933"/>
        <dbReference type="ChEBI" id="CHEBI:15378"/>
        <dbReference type="ChEBI" id="CHEBI:55465"/>
        <dbReference type="ChEBI" id="CHEBI:57856"/>
        <dbReference type="ChEBI" id="CHEBI:59789"/>
        <dbReference type="ChEBI" id="CHEBI:140356"/>
        <dbReference type="EC" id="2.1.1.150"/>
    </reaction>
</comment>
<dbReference type="EC" id="2.1.1.150" evidence="5"/>
<evidence type="ECO:0000313" key="10">
    <source>
        <dbReference type="Proteomes" id="UP000289738"/>
    </source>
</evidence>
<dbReference type="InterPro" id="IPR029063">
    <property type="entry name" value="SAM-dependent_MTases_sf"/>
</dbReference>
<name>A0A444YBI1_ARAHY</name>